<dbReference type="Proteomes" id="UP000000539">
    <property type="component" value="Chromosome 3"/>
</dbReference>
<dbReference type="OrthoDB" id="10069062at2759"/>
<evidence type="ECO:0000256" key="1">
    <source>
        <dbReference type="ARBA" id="ARBA00004240"/>
    </source>
</evidence>
<proteinExistence type="evidence at protein level"/>
<organism evidence="7 8">
    <name type="scientific">Gallus gallus</name>
    <name type="common">Chicken</name>
    <dbReference type="NCBI Taxonomy" id="9031"/>
    <lineage>
        <taxon>Eukaryota</taxon>
        <taxon>Metazoa</taxon>
        <taxon>Chordata</taxon>
        <taxon>Craniata</taxon>
        <taxon>Vertebrata</taxon>
        <taxon>Euteleostomi</taxon>
        <taxon>Archelosauria</taxon>
        <taxon>Archosauria</taxon>
        <taxon>Dinosauria</taxon>
        <taxon>Saurischia</taxon>
        <taxon>Theropoda</taxon>
        <taxon>Coelurosauria</taxon>
        <taxon>Aves</taxon>
        <taxon>Neognathae</taxon>
        <taxon>Galloanserae</taxon>
        <taxon>Galliformes</taxon>
        <taxon>Phasianidae</taxon>
        <taxon>Phasianinae</taxon>
        <taxon>Gallus</taxon>
    </lineage>
</organism>
<dbReference type="Ensembl" id="ENSGALT00010047113.1">
    <property type="protein sequence ID" value="ENSGALP00010027957.1"/>
    <property type="gene ID" value="ENSGALG00010019515.1"/>
</dbReference>
<accession>A0A8V0Z405</accession>
<evidence type="ECO:0007829" key="9">
    <source>
        <dbReference type="PeptideAtlas" id="A0A8V0Z405"/>
    </source>
</evidence>
<dbReference type="InterPro" id="IPR036400">
    <property type="entry name" value="Cyt_B5-like_heme/steroid_sf"/>
</dbReference>
<evidence type="ECO:0000256" key="2">
    <source>
        <dbReference type="ARBA" id="ARBA00022617"/>
    </source>
</evidence>
<dbReference type="InterPro" id="IPR050577">
    <property type="entry name" value="MAPR/NEUFC/NENF-like"/>
</dbReference>
<dbReference type="PANTHER" id="PTHR10281:SF72">
    <property type="entry name" value="NEUDESIN"/>
    <property type="match status" value="1"/>
</dbReference>
<reference evidence="7" key="1">
    <citation type="submission" date="2020-11" db="EMBL/GenBank/DDBJ databases">
        <title>Gallus gallus (Chicken) genome, bGalGal1, GRCg7b, maternal haplotype autosomes + Z &amp; W.</title>
        <authorList>
            <person name="Warren W."/>
            <person name="Formenti G."/>
            <person name="Fedrigo O."/>
            <person name="Haase B."/>
            <person name="Mountcastle J."/>
            <person name="Balacco J."/>
            <person name="Tracey A."/>
            <person name="Schneider V."/>
            <person name="Okimoto R."/>
            <person name="Cheng H."/>
            <person name="Hawken R."/>
            <person name="Howe K."/>
            <person name="Jarvis E.D."/>
        </authorList>
    </citation>
    <scope>NUCLEOTIDE SEQUENCE [LARGE SCALE GENOMIC DNA]</scope>
    <source>
        <strain evidence="7">Broiler</strain>
    </source>
</reference>
<keyword evidence="2" id="KW-0349">Heme</keyword>
<dbReference type="AlphaFoldDB" id="A0A8V0Z405"/>
<keyword evidence="8" id="KW-1185">Reference proteome</keyword>
<reference evidence="7" key="2">
    <citation type="submission" date="2025-08" db="UniProtKB">
        <authorList>
            <consortium name="Ensembl"/>
        </authorList>
    </citation>
    <scope>IDENTIFICATION</scope>
    <source>
        <strain evidence="7">broiler</strain>
    </source>
</reference>
<reference evidence="7" key="3">
    <citation type="submission" date="2025-09" db="UniProtKB">
        <authorList>
            <consortium name="Ensembl"/>
        </authorList>
    </citation>
    <scope>IDENTIFICATION</scope>
    <source>
        <strain evidence="7">broiler</strain>
    </source>
</reference>
<evidence type="ECO:0000256" key="3">
    <source>
        <dbReference type="ARBA" id="ARBA00022723"/>
    </source>
</evidence>
<dbReference type="GO" id="GO:0005783">
    <property type="term" value="C:endoplasmic reticulum"/>
    <property type="evidence" value="ECO:0007669"/>
    <property type="project" value="UniProtKB-SubCell"/>
</dbReference>
<evidence type="ECO:0000256" key="5">
    <source>
        <dbReference type="ARBA" id="ARBA00023004"/>
    </source>
</evidence>
<evidence type="ECO:0000313" key="8">
    <source>
        <dbReference type="Proteomes" id="UP000000539"/>
    </source>
</evidence>
<evidence type="ECO:0000256" key="4">
    <source>
        <dbReference type="ARBA" id="ARBA00022824"/>
    </source>
</evidence>
<feature type="region of interest" description="Disordered" evidence="6">
    <location>
        <begin position="100"/>
        <end position="176"/>
    </location>
</feature>
<comment type="subcellular location">
    <subcellularLocation>
        <location evidence="1">Endoplasmic reticulum</location>
    </subcellularLocation>
</comment>
<keyword evidence="4" id="KW-0256">Endoplasmic reticulum</keyword>
<dbReference type="SUPFAM" id="SSF55856">
    <property type="entry name" value="Cytochrome b5-like heme/steroid binding domain"/>
    <property type="match status" value="1"/>
</dbReference>
<gene>
    <name evidence="7" type="primary">NENF</name>
</gene>
<keyword evidence="5" id="KW-0408">Iron</keyword>
<keyword evidence="3" id="KW-0479">Metal-binding</keyword>
<dbReference type="GO" id="GO:0046872">
    <property type="term" value="F:metal ion binding"/>
    <property type="evidence" value="ECO:0007669"/>
    <property type="project" value="UniProtKB-KW"/>
</dbReference>
<sequence length="286" mass="30178">SGGSRVNGRGAAVGAALVLRVLRAVPRVLPRRVLGSVSRSAKSTPGASRAQAQRAPVCAGPRLSGGLRAADTTTAPTRVRPSAEGTQICYSRITAERVTRLQPDRRGAPGLPCRGQRERSRPEAGGGATPCERAGERRRGWRHGGAAAAGRAADGRRGAGGGRAGAALQGSAARRDAGAAVHRARAGQIRRAAEFYGKGAPYNALVGKDSTRGVAKMSLDPADLTHDITGLTEEELKSLDDIFNNVYKAKYPIVGYTSRRILNEDGSPNLDFKPEDQPHFNIRDEF</sequence>
<protein>
    <submittedName>
        <fullName evidence="7">Neudesin neurotrophic factor</fullName>
    </submittedName>
</protein>
<dbReference type="PANTHER" id="PTHR10281">
    <property type="entry name" value="MEMBRANE-ASSOCIATED PROGESTERONE RECEPTOR COMPONENT-RELATED"/>
    <property type="match status" value="1"/>
</dbReference>
<feature type="region of interest" description="Disordered" evidence="6">
    <location>
        <begin position="36"/>
        <end position="83"/>
    </location>
</feature>
<name>A0A8V0Z405_CHICK</name>
<dbReference type="FunCoup" id="A0A8V0Z405">
    <property type="interactions" value="1237"/>
</dbReference>
<keyword evidence="9" id="KW-1267">Proteomics identification</keyword>
<evidence type="ECO:0000256" key="6">
    <source>
        <dbReference type="SAM" id="MobiDB-lite"/>
    </source>
</evidence>
<evidence type="ECO:0000313" key="7">
    <source>
        <dbReference type="Ensembl" id="ENSGALP00010027957.1"/>
    </source>
</evidence>
<dbReference type="Gene3D" id="3.10.120.10">
    <property type="entry name" value="Cytochrome b5-like heme/steroid binding domain"/>
    <property type="match status" value="1"/>
</dbReference>
<dbReference type="GeneTree" id="ENSGT00940000163755"/>